<keyword evidence="3" id="KW-1185">Reference proteome</keyword>
<dbReference type="STRING" id="246196.MSMEG_2250"/>
<dbReference type="PATRIC" id="fig|246196.19.peg.2216"/>
<proteinExistence type="predicted"/>
<accession>A0QUL4</accession>
<dbReference type="AlphaFoldDB" id="A0QUL4"/>
<organism evidence="2 3">
    <name type="scientific">Mycolicibacterium smegmatis (strain ATCC 700084 / mc(2)155)</name>
    <name type="common">Mycobacterium smegmatis</name>
    <dbReference type="NCBI Taxonomy" id="246196"/>
    <lineage>
        <taxon>Bacteria</taxon>
        <taxon>Bacillati</taxon>
        <taxon>Actinomycetota</taxon>
        <taxon>Actinomycetes</taxon>
        <taxon>Mycobacteriales</taxon>
        <taxon>Mycobacteriaceae</taxon>
        <taxon>Mycolicibacterium</taxon>
    </lineage>
</organism>
<dbReference type="KEGG" id="msm:MSMEG_2250"/>
<dbReference type="EMBL" id="CP000480">
    <property type="protein sequence ID" value="ABK71495.1"/>
    <property type="molecule type" value="Genomic_DNA"/>
</dbReference>
<evidence type="ECO:0000313" key="2">
    <source>
        <dbReference type="EMBL" id="ABK71495.1"/>
    </source>
</evidence>
<protein>
    <submittedName>
        <fullName evidence="2">Uncharacterized protein</fullName>
    </submittedName>
</protein>
<sequence length="47" mass="5202">MHRARGWTHDKGQQPRHERCQAAVCDRRVSSSGHGPMVVGKQSECSG</sequence>
<evidence type="ECO:0000313" key="3">
    <source>
        <dbReference type="Proteomes" id="UP000000757"/>
    </source>
</evidence>
<evidence type="ECO:0000256" key="1">
    <source>
        <dbReference type="SAM" id="MobiDB-lite"/>
    </source>
</evidence>
<reference evidence="2 3" key="1">
    <citation type="submission" date="2006-10" db="EMBL/GenBank/DDBJ databases">
        <authorList>
            <person name="Fleischmann R.D."/>
            <person name="Dodson R.J."/>
            <person name="Haft D.H."/>
            <person name="Merkel J.S."/>
            <person name="Nelson W.C."/>
            <person name="Fraser C.M."/>
        </authorList>
    </citation>
    <scope>NUCLEOTIDE SEQUENCE [LARGE SCALE GENOMIC DNA]</scope>
    <source>
        <strain evidence="3">ATCC 700084 / mc(2)155</strain>
    </source>
</reference>
<feature type="compositionally biased region" description="Basic and acidic residues" evidence="1">
    <location>
        <begin position="7"/>
        <end position="20"/>
    </location>
</feature>
<feature type="region of interest" description="Disordered" evidence="1">
    <location>
        <begin position="27"/>
        <end position="47"/>
    </location>
</feature>
<gene>
    <name evidence="2" type="ordered locus">MSMEG_2250</name>
</gene>
<name>A0QUL4_MYCS2</name>
<feature type="region of interest" description="Disordered" evidence="1">
    <location>
        <begin position="1"/>
        <end position="20"/>
    </location>
</feature>
<dbReference type="KEGG" id="msb:LJ00_11200"/>
<dbReference type="Proteomes" id="UP000000757">
    <property type="component" value="Chromosome"/>
</dbReference>